<keyword evidence="11" id="KW-1071">Ligand-gated ion channel</keyword>
<dbReference type="InterPro" id="IPR001320">
    <property type="entry name" value="Iontro_rcpt_C"/>
</dbReference>
<feature type="transmembrane region" description="Helical" evidence="13">
    <location>
        <begin position="679"/>
        <end position="699"/>
    </location>
</feature>
<dbReference type="SUPFAM" id="SSF53850">
    <property type="entry name" value="Periplasmic binding protein-like II"/>
    <property type="match status" value="1"/>
</dbReference>
<reference evidence="16 17" key="1">
    <citation type="submission" date="2023-03" db="EMBL/GenBank/DDBJ databases">
        <title>High-quality genome of Scylla paramamosain provides insights in environmental adaptation.</title>
        <authorList>
            <person name="Zhang L."/>
        </authorList>
    </citation>
    <scope>NUCLEOTIDE SEQUENCE [LARGE SCALE GENOMIC DNA]</scope>
    <source>
        <strain evidence="16">LZ_2023a</strain>
        <tissue evidence="16">Muscle</tissue>
    </source>
</reference>
<dbReference type="SMART" id="SM00079">
    <property type="entry name" value="PBPe"/>
    <property type="match status" value="1"/>
</dbReference>
<keyword evidence="9" id="KW-0675">Receptor</keyword>
<evidence type="ECO:0000256" key="10">
    <source>
        <dbReference type="ARBA" id="ARBA00023180"/>
    </source>
</evidence>
<gene>
    <name evidence="16" type="ORF">O3P69_013600</name>
</gene>
<evidence type="ECO:0000259" key="15">
    <source>
        <dbReference type="SMART" id="SM00918"/>
    </source>
</evidence>
<keyword evidence="4" id="KW-1003">Cell membrane</keyword>
<feature type="domain" description="Ionotropic glutamate receptor C-terminal" evidence="14">
    <location>
        <begin position="295"/>
        <end position="637"/>
    </location>
</feature>
<feature type="transmembrane region" description="Helical" evidence="13">
    <location>
        <begin position="53"/>
        <end position="77"/>
    </location>
</feature>
<sequence>MVHNKSRNPDSHLKDWFFMCWVRSGQATVLRRDTLLTSDVVSPIPILRLKMAVGFWVFLALLLMAVAAVVVVEAAAISVKNASPSPLGWEEDVVVGAGHVLEHYLAGCHVVIAAPRLSPALASLLRVVSAVSVSVALVDITLCMDLTPRNVWNEGSLDYWQRLWDSGVEATCRVLVMDHTAADIASAASLLTCSDLWQQADTRVLIMGRREDVEVLLRNEGLRNTRHAMYLTPHAPTQQQQSGAAKRGVIDLYTRCLYCDAGGSKLQLTQRWNLSDLPQELTIFPEQHKAFTGSMLRVVAKTYFPLFDYEPLSDKPGTLVTPKDSLCARMIATLAAAYNFTCVVREPEDGQWGLLTSNGNWTGLVGKLQYENADFSLDITVTLERSKVVDFTVPYVEEPVVILSPKPRPLPEYLSLVRPLEATVWIAVVLSVFAWGTTLWLMQMGWHWISGGRRLSFSTSIFYGWAVLLEDHPYQSLVNASSQVLVGAWLIVGLIVTTGYRSSLISHLVVQGKSAVINSMEELVDRRETDGWRWGTRRMTGVLKNFLSSSSDPAIVQVYKHMETADIDEGMKRVVDGGFSYIYNYYYSKSMVATTYTDDTGYTPVHLSRRGAPFRSHFNKAILKLLDAGLVTFWMDDVINNYVRRERRRRAQEKGGQVTIIALDDEEVVLGLRHMQGTFYTLMLGHSLAFIAFVTEYLYQIH</sequence>
<dbReference type="GO" id="GO:0050906">
    <property type="term" value="P:detection of stimulus involved in sensory perception"/>
    <property type="evidence" value="ECO:0007669"/>
    <property type="project" value="UniProtKB-ARBA"/>
</dbReference>
<protein>
    <submittedName>
        <fullName evidence="16">Uncharacterized protein</fullName>
    </submittedName>
</protein>
<accession>A0AAW0SPN3</accession>
<keyword evidence="3" id="KW-0813">Transport</keyword>
<dbReference type="AlphaFoldDB" id="A0AAW0SPN3"/>
<keyword evidence="8 13" id="KW-0472">Membrane</keyword>
<dbReference type="Proteomes" id="UP001487740">
    <property type="component" value="Unassembled WGS sequence"/>
</dbReference>
<dbReference type="Gene3D" id="3.40.190.10">
    <property type="entry name" value="Periplasmic binding protein-like II"/>
    <property type="match status" value="1"/>
</dbReference>
<evidence type="ECO:0000256" key="11">
    <source>
        <dbReference type="ARBA" id="ARBA00023286"/>
    </source>
</evidence>
<comment type="caution">
    <text evidence="16">The sequence shown here is derived from an EMBL/GenBank/DDBJ whole genome shotgun (WGS) entry which is preliminary data.</text>
</comment>
<feature type="transmembrane region" description="Helical" evidence="13">
    <location>
        <begin position="481"/>
        <end position="500"/>
    </location>
</feature>
<dbReference type="InterPro" id="IPR052192">
    <property type="entry name" value="Insect_Ionotropic_Sensory_Rcpt"/>
</dbReference>
<keyword evidence="17" id="KW-1185">Reference proteome</keyword>
<name>A0AAW0SPN3_SCYPA</name>
<organism evidence="16 17">
    <name type="scientific">Scylla paramamosain</name>
    <name type="common">Mud crab</name>
    <dbReference type="NCBI Taxonomy" id="85552"/>
    <lineage>
        <taxon>Eukaryota</taxon>
        <taxon>Metazoa</taxon>
        <taxon>Ecdysozoa</taxon>
        <taxon>Arthropoda</taxon>
        <taxon>Crustacea</taxon>
        <taxon>Multicrustacea</taxon>
        <taxon>Malacostraca</taxon>
        <taxon>Eumalacostraca</taxon>
        <taxon>Eucarida</taxon>
        <taxon>Decapoda</taxon>
        <taxon>Pleocyemata</taxon>
        <taxon>Brachyura</taxon>
        <taxon>Eubrachyura</taxon>
        <taxon>Portunoidea</taxon>
        <taxon>Portunidae</taxon>
        <taxon>Portuninae</taxon>
        <taxon>Scylla</taxon>
    </lineage>
</organism>
<dbReference type="EMBL" id="JARAKH010000047">
    <property type="protein sequence ID" value="KAK8377056.1"/>
    <property type="molecule type" value="Genomic_DNA"/>
</dbReference>
<evidence type="ECO:0000256" key="5">
    <source>
        <dbReference type="ARBA" id="ARBA00022692"/>
    </source>
</evidence>
<comment type="similarity">
    <text evidence="2">Belongs to the glutamate-gated ion channel (TC 1.A.10.1) family.</text>
</comment>
<dbReference type="PANTHER" id="PTHR42643:SF24">
    <property type="entry name" value="IONOTROPIC RECEPTOR 60A"/>
    <property type="match status" value="1"/>
</dbReference>
<dbReference type="InterPro" id="IPR019594">
    <property type="entry name" value="Glu/Gly-bd"/>
</dbReference>
<evidence type="ECO:0000256" key="2">
    <source>
        <dbReference type="ARBA" id="ARBA00008685"/>
    </source>
</evidence>
<feature type="transmembrane region" description="Helical" evidence="13">
    <location>
        <begin position="454"/>
        <end position="469"/>
    </location>
</feature>
<evidence type="ECO:0000259" key="14">
    <source>
        <dbReference type="SMART" id="SM00079"/>
    </source>
</evidence>
<evidence type="ECO:0000256" key="12">
    <source>
        <dbReference type="ARBA" id="ARBA00023303"/>
    </source>
</evidence>
<feature type="transmembrane region" description="Helical" evidence="13">
    <location>
        <begin position="422"/>
        <end position="442"/>
    </location>
</feature>
<keyword evidence="5 13" id="KW-0812">Transmembrane</keyword>
<evidence type="ECO:0000256" key="7">
    <source>
        <dbReference type="ARBA" id="ARBA00023065"/>
    </source>
</evidence>
<evidence type="ECO:0000256" key="13">
    <source>
        <dbReference type="SAM" id="Phobius"/>
    </source>
</evidence>
<evidence type="ECO:0000256" key="4">
    <source>
        <dbReference type="ARBA" id="ARBA00022475"/>
    </source>
</evidence>
<dbReference type="Pfam" id="PF10613">
    <property type="entry name" value="Lig_chan-Glu_bd"/>
    <property type="match status" value="1"/>
</dbReference>
<keyword evidence="12" id="KW-0407">Ion channel</keyword>
<evidence type="ECO:0000313" key="17">
    <source>
        <dbReference type="Proteomes" id="UP001487740"/>
    </source>
</evidence>
<evidence type="ECO:0000256" key="8">
    <source>
        <dbReference type="ARBA" id="ARBA00023136"/>
    </source>
</evidence>
<dbReference type="Gene3D" id="1.10.287.70">
    <property type="match status" value="1"/>
</dbReference>
<comment type="subcellular location">
    <subcellularLocation>
        <location evidence="1">Cell membrane</location>
        <topology evidence="1">Multi-pass membrane protein</topology>
    </subcellularLocation>
</comment>
<evidence type="ECO:0000256" key="6">
    <source>
        <dbReference type="ARBA" id="ARBA00022989"/>
    </source>
</evidence>
<evidence type="ECO:0000256" key="9">
    <source>
        <dbReference type="ARBA" id="ARBA00023170"/>
    </source>
</evidence>
<evidence type="ECO:0000256" key="3">
    <source>
        <dbReference type="ARBA" id="ARBA00022448"/>
    </source>
</evidence>
<evidence type="ECO:0000256" key="1">
    <source>
        <dbReference type="ARBA" id="ARBA00004651"/>
    </source>
</evidence>
<dbReference type="SMART" id="SM00918">
    <property type="entry name" value="Lig_chan-Glu_bd"/>
    <property type="match status" value="1"/>
</dbReference>
<dbReference type="GO" id="GO:0005886">
    <property type="term" value="C:plasma membrane"/>
    <property type="evidence" value="ECO:0007669"/>
    <property type="project" value="UniProtKB-SubCell"/>
</dbReference>
<dbReference type="PANTHER" id="PTHR42643">
    <property type="entry name" value="IONOTROPIC RECEPTOR 20A-RELATED"/>
    <property type="match status" value="1"/>
</dbReference>
<keyword evidence="6 13" id="KW-1133">Transmembrane helix</keyword>
<proteinExistence type="inferred from homology"/>
<dbReference type="Pfam" id="PF00060">
    <property type="entry name" value="Lig_chan"/>
    <property type="match status" value="1"/>
</dbReference>
<feature type="domain" description="Ionotropic glutamate receptor L-glutamate and glycine-binding" evidence="15">
    <location>
        <begin position="318"/>
        <end position="370"/>
    </location>
</feature>
<evidence type="ECO:0000313" key="16">
    <source>
        <dbReference type="EMBL" id="KAK8377056.1"/>
    </source>
</evidence>
<keyword evidence="7" id="KW-0406">Ion transport</keyword>
<dbReference type="GO" id="GO:0015276">
    <property type="term" value="F:ligand-gated monoatomic ion channel activity"/>
    <property type="evidence" value="ECO:0007669"/>
    <property type="project" value="InterPro"/>
</dbReference>
<keyword evidence="10" id="KW-0325">Glycoprotein</keyword>